<evidence type="ECO:0000256" key="17">
    <source>
        <dbReference type="SAM" id="MobiDB-lite"/>
    </source>
</evidence>
<dbReference type="SUPFAM" id="SSF52540">
    <property type="entry name" value="P-loop containing nucleoside triphosphate hydrolases"/>
    <property type="match status" value="2"/>
</dbReference>
<dbReference type="GO" id="GO:0005737">
    <property type="term" value="C:cytoplasm"/>
    <property type="evidence" value="ECO:0007669"/>
    <property type="project" value="UniProtKB-SubCell"/>
</dbReference>
<evidence type="ECO:0000256" key="12">
    <source>
        <dbReference type="ARBA" id="ARBA00023125"/>
    </source>
</evidence>
<feature type="compositionally biased region" description="Acidic residues" evidence="17">
    <location>
        <begin position="611"/>
        <end position="620"/>
    </location>
</feature>
<dbReference type="Gene3D" id="1.20.1580.10">
    <property type="entry name" value="ABC transporter ATPase like domain"/>
    <property type="match status" value="2"/>
</dbReference>
<evidence type="ECO:0000256" key="4">
    <source>
        <dbReference type="ARBA" id="ARBA00022737"/>
    </source>
</evidence>
<evidence type="ECO:0000256" key="11">
    <source>
        <dbReference type="ARBA" id="ARBA00022881"/>
    </source>
</evidence>
<dbReference type="Gene3D" id="3.40.50.300">
    <property type="entry name" value="P-loop containing nucleotide triphosphate hydrolases"/>
    <property type="match status" value="2"/>
</dbReference>
<dbReference type="GO" id="GO:0004518">
    <property type="term" value="F:nuclease activity"/>
    <property type="evidence" value="ECO:0007669"/>
    <property type="project" value="UniProtKB-KW"/>
</dbReference>
<keyword evidence="20" id="KW-1185">Reference proteome</keyword>
<dbReference type="PANTHER" id="PTHR43152">
    <property type="entry name" value="UVRABC SYSTEM PROTEIN A"/>
    <property type="match status" value="1"/>
</dbReference>
<sequence length="918" mass="96821">MTNRVTRSPAVGVERRAGPATLPGMAAHAQPDAEAADGSSAEVGHDGSTPGHDESTVGHDGLIKVRGATEHNLRRLDVDLPRDRVVAFTGVSGSGKSSLAFATVYAEAQHRYLESVAPYARRLIDQGTAPKVGSITGLPPAVALRQQHSSGSSRSTVGTVSRVSNLLRMLYSRAGSYPPGRTPEELAGTFPRDAAPLDSDAFSPNTAAGACPSCAGLGRLHTVVVDRLVGDDSLSIRDGAIAAWPGAWQGKNYRDILAELGVDIDAPFRTLPAASREWLLTTEEQPTVTVHPVREAHRITRPYKGTYQSPRSWVLHTFATTKAAHLRAKAASFMTEETCPACHGKRLNARALEVTVAGRDIAAATAMPLTRLAAFLRSARTHPDTAALPPERRQAARTLITGLGEQLDALIGLGLGYLATARTTASLSAGELRRLHLATQLRSGLFGVLYVLDEPSAGLHAADTELLLTALRRLKGAGNSVFVVEHNAQVLGAADWVVDLGPGAGRHGGQVLFNGPAGQLRQVPESVTARYLPPSTPVAPGPDRPRTPRGWLRLTGVTGHNLHELSAGFPLGALTAVTGVSGSGKSTLVGRALAGAVRAHQHADGEPPPLPDDEDGEEDGGAPAADPADRVTVRSGEGLQHIDRLVVVDQKPIGRTPRSNLATYTGLFDSVRKLFAAQPEARRLGHTASRFSFNVAQGRCPNCLGDGVVSVELLFLPTEAAPCPVCHGARYNPETLTVRYRDRSVADVLAMSVEEAREFLHEVQPAARILDLLADIGLGYLTLGQSATTLSGGEAQRIKLVSELHRAPRGHTLYLLDEPTSGLHPADVDLLLGQLQRLVDAGNTLVLVEHDLRTIAAADWVIDLGPGAGDEGGRVIAEGHPRDLAGQGAGPTAHHLRRHLDARSGAGSHAPSDARPGT</sequence>
<dbReference type="GO" id="GO:0006281">
    <property type="term" value="P:DNA repair"/>
    <property type="evidence" value="ECO:0007669"/>
    <property type="project" value="UniProtKB-KW"/>
</dbReference>
<organism evidence="19 20">
    <name type="scientific">Kitasatospora viridis</name>
    <dbReference type="NCBI Taxonomy" id="281105"/>
    <lineage>
        <taxon>Bacteria</taxon>
        <taxon>Bacillati</taxon>
        <taxon>Actinomycetota</taxon>
        <taxon>Actinomycetes</taxon>
        <taxon>Kitasatosporales</taxon>
        <taxon>Streptomycetaceae</taxon>
        <taxon>Kitasatospora</taxon>
    </lineage>
</organism>
<feature type="domain" description="ABC transporter" evidence="18">
    <location>
        <begin position="545"/>
        <end position="891"/>
    </location>
</feature>
<evidence type="ECO:0000256" key="1">
    <source>
        <dbReference type="ARBA" id="ARBA00004496"/>
    </source>
</evidence>
<feature type="region of interest" description="Disordered" evidence="17">
    <location>
        <begin position="1"/>
        <end position="60"/>
    </location>
</feature>
<evidence type="ECO:0000256" key="3">
    <source>
        <dbReference type="ARBA" id="ARBA00022723"/>
    </source>
</evidence>
<proteinExistence type="inferred from homology"/>
<comment type="subcellular location">
    <subcellularLocation>
        <location evidence="1">Cytoplasm</location>
    </subcellularLocation>
</comment>
<comment type="caution">
    <text evidence="19">The sequence shown here is derived from an EMBL/GenBank/DDBJ whole genome shotgun (WGS) entry which is preliminary data.</text>
</comment>
<protein>
    <recommendedName>
        <fullName evidence="15">UvrABC system protein A</fullName>
    </recommendedName>
    <alternativeName>
        <fullName evidence="16">Excinuclease ABC subunit A</fullName>
    </alternativeName>
</protein>
<keyword evidence="13" id="KW-0234">DNA repair</keyword>
<accession>A0A561T7E4</accession>
<dbReference type="GO" id="GO:0008270">
    <property type="term" value="F:zinc ion binding"/>
    <property type="evidence" value="ECO:0007669"/>
    <property type="project" value="UniProtKB-KW"/>
</dbReference>
<evidence type="ECO:0000313" key="19">
    <source>
        <dbReference type="EMBL" id="TWF83031.1"/>
    </source>
</evidence>
<reference evidence="19 20" key="1">
    <citation type="submission" date="2019-06" db="EMBL/GenBank/DDBJ databases">
        <title>Sequencing the genomes of 1000 actinobacteria strains.</title>
        <authorList>
            <person name="Klenk H.-P."/>
        </authorList>
    </citation>
    <scope>NUCLEOTIDE SEQUENCE [LARGE SCALE GENOMIC DNA]</scope>
    <source>
        <strain evidence="19 20">DSM 44826</strain>
    </source>
</reference>
<feature type="compositionally biased region" description="Basic and acidic residues" evidence="17">
    <location>
        <begin position="51"/>
        <end position="60"/>
    </location>
</feature>
<dbReference type="GO" id="GO:0016887">
    <property type="term" value="F:ATP hydrolysis activity"/>
    <property type="evidence" value="ECO:0007669"/>
    <property type="project" value="InterPro"/>
</dbReference>
<evidence type="ECO:0000256" key="16">
    <source>
        <dbReference type="ARBA" id="ARBA00042156"/>
    </source>
</evidence>
<dbReference type="GO" id="GO:0003677">
    <property type="term" value="F:DNA binding"/>
    <property type="evidence" value="ECO:0007669"/>
    <property type="project" value="UniProtKB-KW"/>
</dbReference>
<evidence type="ECO:0000256" key="10">
    <source>
        <dbReference type="ARBA" id="ARBA00022840"/>
    </source>
</evidence>
<dbReference type="Gene3D" id="1.10.8.280">
    <property type="entry name" value="ABC transporter ATPase domain-like"/>
    <property type="match status" value="1"/>
</dbReference>
<dbReference type="SMART" id="SM00382">
    <property type="entry name" value="AAA"/>
    <property type="match status" value="1"/>
</dbReference>
<dbReference type="InterPro" id="IPR027417">
    <property type="entry name" value="P-loop_NTPase"/>
</dbReference>
<keyword evidence="10" id="KW-0067">ATP-binding</keyword>
<dbReference type="PROSITE" id="PS00211">
    <property type="entry name" value="ABC_TRANSPORTER_1"/>
    <property type="match status" value="1"/>
</dbReference>
<evidence type="ECO:0000256" key="13">
    <source>
        <dbReference type="ARBA" id="ARBA00023204"/>
    </source>
</evidence>
<keyword evidence="7" id="KW-0228">DNA excision</keyword>
<dbReference type="EMBL" id="VIWT01000004">
    <property type="protein sequence ID" value="TWF83031.1"/>
    <property type="molecule type" value="Genomic_DNA"/>
</dbReference>
<keyword evidence="6" id="KW-0227">DNA damage</keyword>
<dbReference type="PROSITE" id="PS50893">
    <property type="entry name" value="ABC_TRANSPORTER_2"/>
    <property type="match status" value="1"/>
</dbReference>
<evidence type="ECO:0000256" key="5">
    <source>
        <dbReference type="ARBA" id="ARBA00022741"/>
    </source>
</evidence>
<keyword evidence="2" id="KW-0963">Cytoplasm</keyword>
<dbReference type="InterPro" id="IPR017871">
    <property type="entry name" value="ABC_transporter-like_CS"/>
</dbReference>
<evidence type="ECO:0000256" key="6">
    <source>
        <dbReference type="ARBA" id="ARBA00022763"/>
    </source>
</evidence>
<keyword evidence="5" id="KW-0547">Nucleotide-binding</keyword>
<name>A0A561T7E4_9ACTN</name>
<dbReference type="InterPro" id="IPR041552">
    <property type="entry name" value="UvrA_DNA-bd"/>
</dbReference>
<dbReference type="InterPro" id="IPR003593">
    <property type="entry name" value="AAA+_ATPase"/>
</dbReference>
<feature type="region of interest" description="Disordered" evidence="17">
    <location>
        <begin position="596"/>
        <end position="629"/>
    </location>
</feature>
<keyword evidence="11" id="KW-0267">Excision nuclease</keyword>
<comment type="similarity">
    <text evidence="14">Belongs to the ABC transporter superfamily. UvrA family.</text>
</comment>
<keyword evidence="8" id="KW-0863">Zinc-finger</keyword>
<keyword evidence="3" id="KW-0479">Metal-binding</keyword>
<evidence type="ECO:0000256" key="15">
    <source>
        <dbReference type="ARBA" id="ARBA00039316"/>
    </source>
</evidence>
<keyword evidence="4" id="KW-0677">Repeat</keyword>
<evidence type="ECO:0000259" key="18">
    <source>
        <dbReference type="PROSITE" id="PS50893"/>
    </source>
</evidence>
<evidence type="ECO:0000256" key="2">
    <source>
        <dbReference type="ARBA" id="ARBA00022490"/>
    </source>
</evidence>
<evidence type="ECO:0000256" key="14">
    <source>
        <dbReference type="ARBA" id="ARBA00038000"/>
    </source>
</evidence>
<dbReference type="PANTHER" id="PTHR43152:SF1">
    <property type="entry name" value="UVRA PROTEIN"/>
    <property type="match status" value="1"/>
</dbReference>
<keyword evidence="9" id="KW-0862">Zinc</keyword>
<dbReference type="InterPro" id="IPR003439">
    <property type="entry name" value="ABC_transporter-like_ATP-bd"/>
</dbReference>
<dbReference type="AlphaFoldDB" id="A0A561T7E4"/>
<evidence type="ECO:0000256" key="7">
    <source>
        <dbReference type="ARBA" id="ARBA00022769"/>
    </source>
</evidence>
<evidence type="ECO:0000313" key="20">
    <source>
        <dbReference type="Proteomes" id="UP000317940"/>
    </source>
</evidence>
<gene>
    <name evidence="19" type="ORF">FHX73_14514</name>
</gene>
<evidence type="ECO:0000256" key="8">
    <source>
        <dbReference type="ARBA" id="ARBA00022771"/>
    </source>
</evidence>
<keyword evidence="12" id="KW-0238">DNA-binding</keyword>
<evidence type="ECO:0000256" key="9">
    <source>
        <dbReference type="ARBA" id="ARBA00022833"/>
    </source>
</evidence>
<dbReference type="Pfam" id="PF17755">
    <property type="entry name" value="UvrA_DNA-bind"/>
    <property type="match status" value="1"/>
</dbReference>
<dbReference type="Proteomes" id="UP000317940">
    <property type="component" value="Unassembled WGS sequence"/>
</dbReference>
<dbReference type="GO" id="GO:0005524">
    <property type="term" value="F:ATP binding"/>
    <property type="evidence" value="ECO:0007669"/>
    <property type="project" value="UniProtKB-KW"/>
</dbReference>